<keyword evidence="6 9" id="KW-1133">Transmembrane helix</keyword>
<dbReference type="Pfam" id="PF05493">
    <property type="entry name" value="ATP_synt_H"/>
    <property type="match status" value="1"/>
</dbReference>
<comment type="subunit">
    <text evidence="9">V-ATPase is a heteromultimeric enzyme made up of two complexes: the ATP-hydrolytic V1 complex and the proton translocation V0 complex.</text>
</comment>
<dbReference type="GO" id="GO:0046961">
    <property type="term" value="F:proton-transporting ATPase activity, rotational mechanism"/>
    <property type="evidence" value="ECO:0007669"/>
    <property type="project" value="InterPro"/>
</dbReference>
<evidence type="ECO:0000256" key="1">
    <source>
        <dbReference type="ARBA" id="ARBA00004127"/>
    </source>
</evidence>
<feature type="transmembrane region" description="Helical" evidence="9">
    <location>
        <begin position="40"/>
        <end position="60"/>
    </location>
</feature>
<dbReference type="AlphaFoldDB" id="A0A915HT17"/>
<comment type="subcellular location">
    <subcellularLocation>
        <location evidence="1">Endomembrane system</location>
        <topology evidence="1">Multi-pass membrane protein</topology>
    </subcellularLocation>
    <subcellularLocation>
        <location evidence="9">Membrane</location>
        <topology evidence="9">Multi-pass membrane protein</topology>
    </subcellularLocation>
</comment>
<feature type="transmembrane region" description="Helical" evidence="9">
    <location>
        <begin position="6"/>
        <end position="28"/>
    </location>
</feature>
<proteinExistence type="inferred from homology"/>
<keyword evidence="3 9" id="KW-0813">Transport</keyword>
<name>A0A915HT17_ROMCU</name>
<dbReference type="GO" id="GO:0033181">
    <property type="term" value="C:plasma membrane proton-transporting V-type ATPase complex"/>
    <property type="evidence" value="ECO:0007669"/>
    <property type="project" value="TreeGrafter"/>
</dbReference>
<organism evidence="10 11">
    <name type="scientific">Romanomermis culicivorax</name>
    <name type="common">Nematode worm</name>
    <dbReference type="NCBI Taxonomy" id="13658"/>
    <lineage>
        <taxon>Eukaryota</taxon>
        <taxon>Metazoa</taxon>
        <taxon>Ecdysozoa</taxon>
        <taxon>Nematoda</taxon>
        <taxon>Enoplea</taxon>
        <taxon>Dorylaimia</taxon>
        <taxon>Mermithida</taxon>
        <taxon>Mermithoidea</taxon>
        <taxon>Mermithidae</taxon>
        <taxon>Romanomermis</taxon>
    </lineage>
</organism>
<evidence type="ECO:0000256" key="8">
    <source>
        <dbReference type="ARBA" id="ARBA00023136"/>
    </source>
</evidence>
<evidence type="ECO:0000256" key="9">
    <source>
        <dbReference type="PIRNR" id="PIRNR038097"/>
    </source>
</evidence>
<keyword evidence="4 9" id="KW-0812">Transmembrane</keyword>
<keyword evidence="8 9" id="KW-0472">Membrane</keyword>
<comment type="similarity">
    <text evidence="2 9">Belongs to the V-ATPase e1/e2 subunit family.</text>
</comment>
<evidence type="ECO:0000313" key="10">
    <source>
        <dbReference type="Proteomes" id="UP000887565"/>
    </source>
</evidence>
<dbReference type="Proteomes" id="UP000887565">
    <property type="component" value="Unplaced"/>
</dbReference>
<dbReference type="PANTHER" id="PTHR12263:SF0">
    <property type="entry name" value="V-TYPE PROTON ATPASE SUBUNIT"/>
    <property type="match status" value="1"/>
</dbReference>
<evidence type="ECO:0000256" key="4">
    <source>
        <dbReference type="ARBA" id="ARBA00022692"/>
    </source>
</evidence>
<keyword evidence="10" id="KW-1185">Reference proteome</keyword>
<evidence type="ECO:0000256" key="5">
    <source>
        <dbReference type="ARBA" id="ARBA00022781"/>
    </source>
</evidence>
<evidence type="ECO:0000256" key="3">
    <source>
        <dbReference type="ARBA" id="ARBA00022448"/>
    </source>
</evidence>
<keyword evidence="7 9" id="KW-0406">Ion transport</keyword>
<dbReference type="GO" id="GO:0033179">
    <property type="term" value="C:proton-transporting V-type ATPase, V0 domain"/>
    <property type="evidence" value="ECO:0007669"/>
    <property type="project" value="UniProtKB-UniRule"/>
</dbReference>
<keyword evidence="5 9" id="KW-0375">Hydrogen ion transport</keyword>
<sequence length="86" mass="9614">MESGSIAIPLIVVTLFWAVVGGGIPWIVPKGPNRGIIQTMLVLTACCCWLFWFMAFLHQLNPLLGPQLSNSTILFLKHKWGTYNNK</sequence>
<evidence type="ECO:0000256" key="6">
    <source>
        <dbReference type="ARBA" id="ARBA00022989"/>
    </source>
</evidence>
<dbReference type="PIRSF" id="PIRSF038097">
    <property type="entry name" value="V-ATP_synth_e1/e2"/>
    <property type="match status" value="1"/>
</dbReference>
<dbReference type="PANTHER" id="PTHR12263">
    <property type="entry name" value="VACUOLAR ATP SYNTHASE SUBUNIT H"/>
    <property type="match status" value="1"/>
</dbReference>
<evidence type="ECO:0000256" key="7">
    <source>
        <dbReference type="ARBA" id="ARBA00023065"/>
    </source>
</evidence>
<protein>
    <recommendedName>
        <fullName evidence="9">V-type proton ATPase subunit</fullName>
    </recommendedName>
</protein>
<dbReference type="GO" id="GO:0012505">
    <property type="term" value="C:endomembrane system"/>
    <property type="evidence" value="ECO:0007669"/>
    <property type="project" value="UniProtKB-SubCell"/>
</dbReference>
<evidence type="ECO:0000256" key="2">
    <source>
        <dbReference type="ARBA" id="ARBA00008328"/>
    </source>
</evidence>
<evidence type="ECO:0000313" key="11">
    <source>
        <dbReference type="WBParaSite" id="nRc.2.0.1.t04676-RA"/>
    </source>
</evidence>
<dbReference type="WBParaSite" id="nRc.2.0.1.t04676-RA">
    <property type="protein sequence ID" value="nRc.2.0.1.t04676-RA"/>
    <property type="gene ID" value="nRc.2.0.1.g04676"/>
</dbReference>
<accession>A0A915HT17</accession>
<reference evidence="11" key="1">
    <citation type="submission" date="2022-11" db="UniProtKB">
        <authorList>
            <consortium name="WormBaseParasite"/>
        </authorList>
    </citation>
    <scope>IDENTIFICATION</scope>
</reference>
<dbReference type="InterPro" id="IPR017385">
    <property type="entry name" value="ATPase_V0-cplx_e1/e2_su_met"/>
</dbReference>
<dbReference type="OMA" id="TDAIWYL"/>
<comment type="function">
    <text evidence="9">Subunit of the V0 complex of vacuolar(H+)-ATPase (V-ATPase), a multisubunit enzyme composed of a peripheral complex (V1) that hydrolyzes ATP and a membrane integral complex (V0) that translocates protons. V-ATPase is responsible for acidifying and maintaining the pH of intracellular compartments and in some cell types, is targeted to the plasma membrane, where it is responsible for acidifying the extracellular environment.</text>
</comment>
<dbReference type="InterPro" id="IPR008389">
    <property type="entry name" value="ATPase_V0-cplx_e1/e2_su"/>
</dbReference>